<evidence type="ECO:0000256" key="8">
    <source>
        <dbReference type="ARBA" id="ARBA00022598"/>
    </source>
</evidence>
<dbReference type="NCBIfam" id="TIGR01499">
    <property type="entry name" value="folC"/>
    <property type="match status" value="1"/>
</dbReference>
<sequence>MNSFSENEYEKMIGELFVRFPSFQKAGQSAYKPGIANMEFFDQMNGHPHHRYATVHVAGTNGKGSVCSMLASVLAASGLKVGLYTSPHILDFRERMRILDGTVVAGSRQGSAPEVTYISKEEVWNFITRWRETFEHLDMSFFEITTSMAFDWFAASGVDAAVIETGLGGRLDSTVIITPVLSVITNIGLDHCDLLGDTLGEIAFEKAGIIKPGVPAVVGESDPETDPVFERKVLYSNLALPQYMGDRSRIMSLLTLADKISPRGWERHEEILGRMDLKGEYQVKNLRTVLACVQVLASSFPTLASAPWERIGDAIEHAAQYSEFHGRWETVSEDPWIICDIGHNAHGLKYNFHQLSQILSEGRCSKLIIVYGTVADKDYSAVFPLMPESAAYIFTNASGRRACPAGTVMARYEDFCRETGRDNGRIFEADTVEEAVAKAVSLAREAADDCASPRPLIYIGGSTYVVSEAVAYLKR</sequence>
<keyword evidence="9" id="KW-0479">Metal-binding</keyword>
<evidence type="ECO:0000256" key="13">
    <source>
        <dbReference type="ARBA" id="ARBA00022909"/>
    </source>
</evidence>
<evidence type="ECO:0000256" key="2">
    <source>
        <dbReference type="ARBA" id="ARBA00004799"/>
    </source>
</evidence>
<comment type="catalytic activity">
    <reaction evidence="20">
        <text>7,8-dihydropteroate + L-glutamate + ATP = 7,8-dihydrofolate + ADP + phosphate + H(+)</text>
        <dbReference type="Rhea" id="RHEA:23584"/>
        <dbReference type="ChEBI" id="CHEBI:15378"/>
        <dbReference type="ChEBI" id="CHEBI:17839"/>
        <dbReference type="ChEBI" id="CHEBI:29985"/>
        <dbReference type="ChEBI" id="CHEBI:30616"/>
        <dbReference type="ChEBI" id="CHEBI:43474"/>
        <dbReference type="ChEBI" id="CHEBI:57451"/>
        <dbReference type="ChEBI" id="CHEBI:456216"/>
        <dbReference type="EC" id="6.3.2.12"/>
    </reaction>
</comment>
<evidence type="ECO:0000256" key="19">
    <source>
        <dbReference type="ARBA" id="ARBA00049035"/>
    </source>
</evidence>
<comment type="catalytic activity">
    <reaction evidence="18">
        <text>10-formyltetrahydrofolyl-(gamma-L-Glu)(n) + L-glutamate + ATP = 10-formyltetrahydrofolyl-(gamma-L-Glu)(n+1) + ADP + phosphate + H(+)</text>
        <dbReference type="Rhea" id="RHEA:51904"/>
        <dbReference type="Rhea" id="RHEA-COMP:13088"/>
        <dbReference type="Rhea" id="RHEA-COMP:14300"/>
        <dbReference type="ChEBI" id="CHEBI:15378"/>
        <dbReference type="ChEBI" id="CHEBI:29985"/>
        <dbReference type="ChEBI" id="CHEBI:30616"/>
        <dbReference type="ChEBI" id="CHEBI:43474"/>
        <dbReference type="ChEBI" id="CHEBI:134413"/>
        <dbReference type="ChEBI" id="CHEBI:456216"/>
        <dbReference type="EC" id="6.3.2.17"/>
    </reaction>
</comment>
<dbReference type="GO" id="GO:0008841">
    <property type="term" value="F:dihydrofolate synthase activity"/>
    <property type="evidence" value="ECO:0007669"/>
    <property type="project" value="UniProtKB-EC"/>
</dbReference>
<evidence type="ECO:0000256" key="18">
    <source>
        <dbReference type="ARBA" id="ARBA00047808"/>
    </source>
</evidence>
<evidence type="ECO:0000256" key="3">
    <source>
        <dbReference type="ARBA" id="ARBA00005150"/>
    </source>
</evidence>
<dbReference type="InterPro" id="IPR036615">
    <property type="entry name" value="Mur_ligase_C_dom_sf"/>
</dbReference>
<evidence type="ECO:0000259" key="21">
    <source>
        <dbReference type="Pfam" id="PF02875"/>
    </source>
</evidence>
<evidence type="ECO:0000256" key="1">
    <source>
        <dbReference type="ARBA" id="ARBA00002714"/>
    </source>
</evidence>
<evidence type="ECO:0000256" key="12">
    <source>
        <dbReference type="ARBA" id="ARBA00022842"/>
    </source>
</evidence>
<comment type="similarity">
    <text evidence="4">Belongs to the folylpolyglutamate synthase family.</text>
</comment>
<protein>
    <recommendedName>
        <fullName evidence="7">Dihydrofolate synthase/folylpolyglutamate synthase</fullName>
        <ecNumber evidence="5">6.3.2.12</ecNumber>
        <ecNumber evidence="6">6.3.2.17</ecNumber>
    </recommendedName>
    <alternativeName>
        <fullName evidence="16">Folylpoly-gamma-glutamate synthetase-dihydrofolate synthetase</fullName>
    </alternativeName>
    <alternativeName>
        <fullName evidence="14">Folylpolyglutamate synthetase</fullName>
    </alternativeName>
    <alternativeName>
        <fullName evidence="15">Tetrahydrofolylpolyglutamate synthase</fullName>
    </alternativeName>
</protein>
<dbReference type="Pfam" id="PF02875">
    <property type="entry name" value="Mur_ligase_C"/>
    <property type="match status" value="1"/>
</dbReference>
<dbReference type="InterPro" id="IPR004101">
    <property type="entry name" value="Mur_ligase_C"/>
</dbReference>
<dbReference type="GO" id="GO:0004326">
    <property type="term" value="F:tetrahydrofolylpolyglutamate synthase activity"/>
    <property type="evidence" value="ECO:0007669"/>
    <property type="project" value="UniProtKB-EC"/>
</dbReference>
<proteinExistence type="inferred from homology"/>
<comment type="pathway">
    <text evidence="2">Cofactor biosynthesis; tetrahydrofolate biosynthesis; 7,8-dihydrofolate from 2-amino-4-hydroxy-6-hydroxymethyl-7,8-dihydropteridine diphosphate and 4-aminobenzoate: step 2/2.</text>
</comment>
<dbReference type="AlphaFoldDB" id="A0A9D9HLK5"/>
<comment type="catalytic activity">
    <reaction evidence="17">
        <text>(6S)-5,6,7,8-tetrahydrofolyl-(gamma-L-Glu)(n) + L-glutamate + ATP = (6S)-5,6,7,8-tetrahydrofolyl-(gamma-L-Glu)(n+1) + ADP + phosphate + H(+)</text>
        <dbReference type="Rhea" id="RHEA:10580"/>
        <dbReference type="Rhea" id="RHEA-COMP:14738"/>
        <dbReference type="Rhea" id="RHEA-COMP:14740"/>
        <dbReference type="ChEBI" id="CHEBI:15378"/>
        <dbReference type="ChEBI" id="CHEBI:29985"/>
        <dbReference type="ChEBI" id="CHEBI:30616"/>
        <dbReference type="ChEBI" id="CHEBI:43474"/>
        <dbReference type="ChEBI" id="CHEBI:141005"/>
        <dbReference type="ChEBI" id="CHEBI:456216"/>
        <dbReference type="EC" id="6.3.2.17"/>
    </reaction>
</comment>
<dbReference type="PANTHER" id="PTHR11136:SF0">
    <property type="entry name" value="DIHYDROFOLATE SYNTHETASE-RELATED"/>
    <property type="match status" value="1"/>
</dbReference>
<dbReference type="Gene3D" id="3.40.1190.10">
    <property type="entry name" value="Mur-like, catalytic domain"/>
    <property type="match status" value="1"/>
</dbReference>
<evidence type="ECO:0000256" key="9">
    <source>
        <dbReference type="ARBA" id="ARBA00022723"/>
    </source>
</evidence>
<dbReference type="InterPro" id="IPR001645">
    <property type="entry name" value="Folylpolyglutamate_synth"/>
</dbReference>
<reference evidence="22" key="2">
    <citation type="journal article" date="2021" name="PeerJ">
        <title>Extensive microbial diversity within the chicken gut microbiome revealed by metagenomics and culture.</title>
        <authorList>
            <person name="Gilroy R."/>
            <person name="Ravi A."/>
            <person name="Getino M."/>
            <person name="Pursley I."/>
            <person name="Horton D.L."/>
            <person name="Alikhan N.F."/>
            <person name="Baker D."/>
            <person name="Gharbi K."/>
            <person name="Hall N."/>
            <person name="Watson M."/>
            <person name="Adriaenssens E.M."/>
            <person name="Foster-Nyarko E."/>
            <person name="Jarju S."/>
            <person name="Secka A."/>
            <person name="Antonio M."/>
            <person name="Oren A."/>
            <person name="Chaudhuri R.R."/>
            <person name="La Ragione R."/>
            <person name="Hildebrand F."/>
            <person name="Pallen M.J."/>
        </authorList>
    </citation>
    <scope>NUCLEOTIDE SEQUENCE</scope>
    <source>
        <strain evidence="22">B1-3475</strain>
    </source>
</reference>
<dbReference type="PANTHER" id="PTHR11136">
    <property type="entry name" value="FOLYLPOLYGLUTAMATE SYNTHASE-RELATED"/>
    <property type="match status" value="1"/>
</dbReference>
<evidence type="ECO:0000313" key="22">
    <source>
        <dbReference type="EMBL" id="MBO8456074.1"/>
    </source>
</evidence>
<evidence type="ECO:0000256" key="10">
    <source>
        <dbReference type="ARBA" id="ARBA00022741"/>
    </source>
</evidence>
<evidence type="ECO:0000256" key="14">
    <source>
        <dbReference type="ARBA" id="ARBA00030048"/>
    </source>
</evidence>
<keyword evidence="12" id="KW-0460">Magnesium</keyword>
<dbReference type="PROSITE" id="PS01011">
    <property type="entry name" value="FOLYLPOLYGLU_SYNT_1"/>
    <property type="match status" value="1"/>
</dbReference>
<evidence type="ECO:0000256" key="7">
    <source>
        <dbReference type="ARBA" id="ARBA00019357"/>
    </source>
</evidence>
<comment type="function">
    <text evidence="1">Functions in two distinct reactions of the de novo folate biosynthetic pathway. Catalyzes the addition of a glutamate residue to dihydropteroate (7,8-dihydropteroate or H2Pte) to form dihydrofolate (7,8-dihydrofolate monoglutamate or H2Pte-Glu). Also catalyzes successive additions of L-glutamate to tetrahydrofolate or 10-formyltetrahydrofolate or 5,10-methylenetetrahydrofolate, leading to folylpolyglutamate derivatives.</text>
</comment>
<comment type="catalytic activity">
    <reaction evidence="19">
        <text>(6R)-5,10-methylenetetrahydrofolyl-(gamma-L-Glu)(n) + L-glutamate + ATP = (6R)-5,10-methylenetetrahydrofolyl-(gamma-L-Glu)(n+1) + ADP + phosphate + H(+)</text>
        <dbReference type="Rhea" id="RHEA:51912"/>
        <dbReference type="Rhea" id="RHEA-COMP:13257"/>
        <dbReference type="Rhea" id="RHEA-COMP:13258"/>
        <dbReference type="ChEBI" id="CHEBI:15378"/>
        <dbReference type="ChEBI" id="CHEBI:29985"/>
        <dbReference type="ChEBI" id="CHEBI:30616"/>
        <dbReference type="ChEBI" id="CHEBI:43474"/>
        <dbReference type="ChEBI" id="CHEBI:136572"/>
        <dbReference type="ChEBI" id="CHEBI:456216"/>
        <dbReference type="EC" id="6.3.2.17"/>
    </reaction>
</comment>
<feature type="domain" description="Mur ligase C-terminal" evidence="21">
    <location>
        <begin position="326"/>
        <end position="445"/>
    </location>
</feature>
<evidence type="ECO:0000256" key="16">
    <source>
        <dbReference type="ARBA" id="ARBA00032510"/>
    </source>
</evidence>
<dbReference type="PROSITE" id="PS01012">
    <property type="entry name" value="FOLYLPOLYGLU_SYNT_2"/>
    <property type="match status" value="1"/>
</dbReference>
<keyword evidence="10" id="KW-0547">Nucleotide-binding</keyword>
<dbReference type="PIRSF" id="PIRSF001563">
    <property type="entry name" value="Folylpolyglu_synth"/>
    <property type="match status" value="1"/>
</dbReference>
<evidence type="ECO:0000256" key="6">
    <source>
        <dbReference type="ARBA" id="ARBA00013025"/>
    </source>
</evidence>
<comment type="caution">
    <text evidence="22">The sequence shown here is derived from an EMBL/GenBank/DDBJ whole genome shotgun (WGS) entry which is preliminary data.</text>
</comment>
<evidence type="ECO:0000256" key="5">
    <source>
        <dbReference type="ARBA" id="ARBA00013023"/>
    </source>
</evidence>
<dbReference type="Gene3D" id="3.90.190.20">
    <property type="entry name" value="Mur ligase, C-terminal domain"/>
    <property type="match status" value="1"/>
</dbReference>
<evidence type="ECO:0000256" key="11">
    <source>
        <dbReference type="ARBA" id="ARBA00022840"/>
    </source>
</evidence>
<dbReference type="Proteomes" id="UP000823617">
    <property type="component" value="Unassembled WGS sequence"/>
</dbReference>
<organism evidence="22 23">
    <name type="scientific">Candidatus Cryptobacteroides intestinigallinarum</name>
    <dbReference type="NCBI Taxonomy" id="2840767"/>
    <lineage>
        <taxon>Bacteria</taxon>
        <taxon>Pseudomonadati</taxon>
        <taxon>Bacteroidota</taxon>
        <taxon>Bacteroidia</taxon>
        <taxon>Bacteroidales</taxon>
        <taxon>Candidatus Cryptobacteroides</taxon>
    </lineage>
</organism>
<dbReference type="GO" id="GO:0046656">
    <property type="term" value="P:folic acid biosynthetic process"/>
    <property type="evidence" value="ECO:0007669"/>
    <property type="project" value="UniProtKB-KW"/>
</dbReference>
<dbReference type="EC" id="6.3.2.17" evidence="6"/>
<evidence type="ECO:0000313" key="23">
    <source>
        <dbReference type="Proteomes" id="UP000823617"/>
    </source>
</evidence>
<reference evidence="22" key="1">
    <citation type="submission" date="2020-10" db="EMBL/GenBank/DDBJ databases">
        <authorList>
            <person name="Gilroy R."/>
        </authorList>
    </citation>
    <scope>NUCLEOTIDE SEQUENCE</scope>
    <source>
        <strain evidence="22">B1-3475</strain>
    </source>
</reference>
<accession>A0A9D9HLK5</accession>
<dbReference type="InterPro" id="IPR018109">
    <property type="entry name" value="Folylpolyglutamate_synth_CS"/>
</dbReference>
<keyword evidence="8" id="KW-0436">Ligase</keyword>
<dbReference type="SUPFAM" id="SSF53623">
    <property type="entry name" value="MurD-like peptide ligases, catalytic domain"/>
    <property type="match status" value="1"/>
</dbReference>
<dbReference type="InterPro" id="IPR036565">
    <property type="entry name" value="Mur-like_cat_sf"/>
</dbReference>
<comment type="pathway">
    <text evidence="3">Cofactor biosynthesis; tetrahydrofolylpolyglutamate biosynthesis.</text>
</comment>
<evidence type="ECO:0000256" key="17">
    <source>
        <dbReference type="ARBA" id="ARBA00047493"/>
    </source>
</evidence>
<dbReference type="GO" id="GO:0046872">
    <property type="term" value="F:metal ion binding"/>
    <property type="evidence" value="ECO:0007669"/>
    <property type="project" value="UniProtKB-KW"/>
</dbReference>
<dbReference type="GO" id="GO:0005524">
    <property type="term" value="F:ATP binding"/>
    <property type="evidence" value="ECO:0007669"/>
    <property type="project" value="UniProtKB-KW"/>
</dbReference>
<evidence type="ECO:0000256" key="15">
    <source>
        <dbReference type="ARBA" id="ARBA00030592"/>
    </source>
</evidence>
<dbReference type="GO" id="GO:0005737">
    <property type="term" value="C:cytoplasm"/>
    <property type="evidence" value="ECO:0007669"/>
    <property type="project" value="TreeGrafter"/>
</dbReference>
<evidence type="ECO:0000256" key="20">
    <source>
        <dbReference type="ARBA" id="ARBA00049161"/>
    </source>
</evidence>
<evidence type="ECO:0000256" key="4">
    <source>
        <dbReference type="ARBA" id="ARBA00008276"/>
    </source>
</evidence>
<keyword evidence="11" id="KW-0067">ATP-binding</keyword>
<keyword evidence="13" id="KW-0289">Folate biosynthesis</keyword>
<name>A0A9D9HLK5_9BACT</name>
<dbReference type="EMBL" id="JADIMK010000069">
    <property type="protein sequence ID" value="MBO8456074.1"/>
    <property type="molecule type" value="Genomic_DNA"/>
</dbReference>
<dbReference type="SUPFAM" id="SSF53244">
    <property type="entry name" value="MurD-like peptide ligases, peptide-binding domain"/>
    <property type="match status" value="1"/>
</dbReference>
<gene>
    <name evidence="22" type="ORF">IAC08_06680</name>
</gene>
<dbReference type="EC" id="6.3.2.12" evidence="5"/>